<sequence length="980" mass="110598">MTLPHSKKYSIKLKLVTFQQDQELGLISSRIFSQKCKRNPNSSLSRVMSEQIDIFSSIDLPEGLHISSCSHLMHFSCFNTFIKSTYARENLRRMQILNSQMLDIEMGVMPVFPSYHNLKDVFGFTIDRPFDSGTFDKWINDLTNALFTQTPVQVKGHSRKRSHSERSLAEMAKNSGVGSIISQTSPEEIGRLVGLNIGDSQSSVVSLPSSFDGSAQIENELTNRNISSTSRISISDAITGQIQSADQLDTRGAALMHIMMQHVFGGKNLFGAKKIQTKEITQENVPLSIPHWNTLKPLTKAMFIIQLTEYGTLPKINPINRVTKTYIRIFEVVNILKSCAFLLRSITSELEIENKPLFGAFNTRQRDCLNNFIRISNLIPFNCQPYGIHVLVTQLLAPLLFPNNNNIGENEQIFKNDIPSTSSKIQKLSTFSSPSNKPQTHLDQILHGDVQLMNIDMLTLAVELVICIGWCWVDGKLTNNGNCFMYKVADGSVDELYIMHLTLIGHLFQIIKYFELEIIDKQPLIESKNDELINVEIDSMPSNVKEFLVCLKQLYPKLNYLCSKNGIELYNRLHSATINFLRPLAILYNCITLVPPPESLKDPSLDGFVPLCRYLGLPSTLLEIFNGPGVEHLFRIWSQNVIEVIPHSLPLQVNQLIILPENFAELINMSANFKCPIIGEITPMVPTLCLCCGEILCSHSFCCETEIAGRKFGACAYHLTQCHGSTGIFLRIRECQIFFLYIAGESVRGCFKSAPYVDEFGETDPGFRFIKSTYARENLRRMQILNSQMLDIEMGVMPVFPSYHNLKDVFGFTIDRPFDSGTFDKWINDLTNALFTQTAVQDRTRKEANTRTQKTGPLLVKVFRSSLSGLQLLAIRLINWLSQQAQDCPFLASIISEVLLCLSSECDSVLSSPVNMKLALCLKDRYGLNVCSCKGGDSLNATLLLLFDRRLWKAARTAFHQLLMSTVLMNLEHKYIFGHL</sequence>
<dbReference type="AlphaFoldDB" id="A0A8S9ZYX6"/>
<comment type="catalytic activity">
    <reaction evidence="1">
        <text>S-ubiquitinyl-[E2 ubiquitin-conjugating enzyme]-L-cysteine + [acceptor protein]-L-lysine = [E2 ubiquitin-conjugating enzyme]-L-cysteine + N(6)-ubiquitinyl-[acceptor protein]-L-lysine.</text>
        <dbReference type="EC" id="2.3.2.27"/>
    </reaction>
</comment>
<comment type="caution">
    <text evidence="3">The sequence shown here is derived from an EMBL/GenBank/DDBJ whole genome shotgun (WGS) entry which is preliminary data.</text>
</comment>
<evidence type="ECO:0000256" key="1">
    <source>
        <dbReference type="RuleBase" id="RU366018"/>
    </source>
</evidence>
<dbReference type="InterPro" id="IPR039164">
    <property type="entry name" value="UBR1-like"/>
</dbReference>
<feature type="domain" description="E3 ubiquitin-protein ligase UBR-like C-terminal" evidence="2">
    <location>
        <begin position="432"/>
        <end position="768"/>
    </location>
</feature>
<keyword evidence="1" id="KW-0833">Ubl conjugation pathway</keyword>
<dbReference type="PANTHER" id="PTHR21497">
    <property type="entry name" value="UBIQUITIN LIGASE E3 ALPHA-RELATED"/>
    <property type="match status" value="1"/>
</dbReference>
<dbReference type="GO" id="GO:0005737">
    <property type="term" value="C:cytoplasm"/>
    <property type="evidence" value="ECO:0007669"/>
    <property type="project" value="TreeGrafter"/>
</dbReference>
<protein>
    <recommendedName>
        <fullName evidence="1">E3 ubiquitin-protein ligase</fullName>
        <ecNumber evidence="1">2.3.2.27</ecNumber>
    </recommendedName>
</protein>
<dbReference type="GO" id="GO:0061630">
    <property type="term" value="F:ubiquitin protein ligase activity"/>
    <property type="evidence" value="ECO:0007669"/>
    <property type="project" value="UniProtKB-UniRule"/>
</dbReference>
<keyword evidence="1" id="KW-0863">Zinc-finger</keyword>
<organism evidence="3 4">
    <name type="scientific">Meloidogyne graminicola</name>
    <dbReference type="NCBI Taxonomy" id="189291"/>
    <lineage>
        <taxon>Eukaryota</taxon>
        <taxon>Metazoa</taxon>
        <taxon>Ecdysozoa</taxon>
        <taxon>Nematoda</taxon>
        <taxon>Chromadorea</taxon>
        <taxon>Rhabditida</taxon>
        <taxon>Tylenchina</taxon>
        <taxon>Tylenchomorpha</taxon>
        <taxon>Tylenchoidea</taxon>
        <taxon>Meloidogynidae</taxon>
        <taxon>Meloidogyninae</taxon>
        <taxon>Meloidogyne</taxon>
    </lineage>
</organism>
<dbReference type="GO" id="GO:0016567">
    <property type="term" value="P:protein ubiquitination"/>
    <property type="evidence" value="ECO:0007669"/>
    <property type="project" value="UniProtKB-UniRule"/>
</dbReference>
<keyword evidence="1" id="KW-0479">Metal-binding</keyword>
<evidence type="ECO:0000313" key="3">
    <source>
        <dbReference type="EMBL" id="KAF7638113.1"/>
    </source>
</evidence>
<reference evidence="3" key="1">
    <citation type="journal article" date="2020" name="Ecol. Evol.">
        <title>Genome structure and content of the rice root-knot nematode (Meloidogyne graminicola).</title>
        <authorList>
            <person name="Phan N.T."/>
            <person name="Danchin E.G.J."/>
            <person name="Klopp C."/>
            <person name="Perfus-Barbeoch L."/>
            <person name="Kozlowski D.K."/>
            <person name="Koutsovoulos G.D."/>
            <person name="Lopez-Roques C."/>
            <person name="Bouchez O."/>
            <person name="Zahm M."/>
            <person name="Besnard G."/>
            <person name="Bellafiore S."/>
        </authorList>
    </citation>
    <scope>NUCLEOTIDE SEQUENCE</scope>
    <source>
        <strain evidence="3">VN-18</strain>
    </source>
</reference>
<accession>A0A8S9ZYX6</accession>
<dbReference type="Proteomes" id="UP000605970">
    <property type="component" value="Unassembled WGS sequence"/>
</dbReference>
<dbReference type="EC" id="2.3.2.27" evidence="1"/>
<evidence type="ECO:0000259" key="2">
    <source>
        <dbReference type="Pfam" id="PF18995"/>
    </source>
</evidence>
<dbReference type="Pfam" id="PF18995">
    <property type="entry name" value="PRT6_C"/>
    <property type="match status" value="1"/>
</dbReference>
<dbReference type="GO" id="GO:0000151">
    <property type="term" value="C:ubiquitin ligase complex"/>
    <property type="evidence" value="ECO:0007669"/>
    <property type="project" value="TreeGrafter"/>
</dbReference>
<comment type="pathway">
    <text evidence="1">Protein modification; protein ubiquitination.</text>
</comment>
<dbReference type="OrthoDB" id="26387at2759"/>
<proteinExistence type="inferred from homology"/>
<keyword evidence="4" id="KW-1185">Reference proteome</keyword>
<comment type="function">
    <text evidence="1">Ubiquitin ligase protein which is a component of the N-end rule pathway. Recognizes and binds to proteins bearing specific N-terminal residues that are destabilizing according to the N-end rule, leading to their ubiquitination and subsequent degradation.</text>
</comment>
<evidence type="ECO:0000313" key="4">
    <source>
        <dbReference type="Proteomes" id="UP000605970"/>
    </source>
</evidence>
<gene>
    <name evidence="3" type="ORF">Mgra_00002339</name>
</gene>
<comment type="similarity">
    <text evidence="1">Belongs to the E3 ubiquitin-protein ligase UBR1-like family.</text>
</comment>
<keyword evidence="1" id="KW-0862">Zinc</keyword>
<dbReference type="GO" id="GO:0008270">
    <property type="term" value="F:zinc ion binding"/>
    <property type="evidence" value="ECO:0007669"/>
    <property type="project" value="UniProtKB-UniRule"/>
</dbReference>
<dbReference type="PANTHER" id="PTHR21497:SF24">
    <property type="entry name" value="E3 UBIQUITIN-PROTEIN LIGASE UBR1"/>
    <property type="match status" value="1"/>
</dbReference>
<name>A0A8S9ZYX6_9BILA</name>
<dbReference type="GO" id="GO:0071596">
    <property type="term" value="P:ubiquitin-dependent protein catabolic process via the N-end rule pathway"/>
    <property type="evidence" value="ECO:0007669"/>
    <property type="project" value="UniProtKB-UniRule"/>
</dbReference>
<keyword evidence="1" id="KW-0808">Transferase</keyword>
<dbReference type="EMBL" id="JABEBT010000014">
    <property type="protein sequence ID" value="KAF7638113.1"/>
    <property type="molecule type" value="Genomic_DNA"/>
</dbReference>
<dbReference type="InterPro" id="IPR044046">
    <property type="entry name" value="E3_ligase_UBR-like_C"/>
</dbReference>